<sequence length="271" mass="31462">MKTLQLFIFCITSFYFTQNIRFVYQVRMKTDSTQRDQVKSELANLDIGKTNSVFYAAKAILRDSIMDSNKKSQIGYISKEQFNMTASNIGYRIEKNYKKQEVSYNAAIAKDIFIYTELKPFNWKITTETKKIGTYNTQKAQTQYAGRTWYAWFTTEVPFQDGPYKFCGLPGLIVKAEDSKGDYLFELIETRKISDLYKAPTPWKQPIIVKKEEFLKVYKKVNADPIAFRPAPPVSANGTSQRVDSDLNADKKYRDEVNKRTNSFNNPIEFD</sequence>
<feature type="region of interest" description="Disordered" evidence="1">
    <location>
        <begin position="229"/>
        <end position="271"/>
    </location>
</feature>
<dbReference type="InterPro" id="IPR005901">
    <property type="entry name" value="GLPGLI"/>
</dbReference>
<evidence type="ECO:0000313" key="3">
    <source>
        <dbReference type="Proteomes" id="UP000190813"/>
    </source>
</evidence>
<accession>A0A1T3MFX3</accession>
<keyword evidence="3" id="KW-1185">Reference proteome</keyword>
<feature type="compositionally biased region" description="Polar residues" evidence="1">
    <location>
        <begin position="260"/>
        <end position="271"/>
    </location>
</feature>
<protein>
    <submittedName>
        <fullName evidence="2">GLPGLI family protein</fullName>
    </submittedName>
</protein>
<evidence type="ECO:0000313" key="2">
    <source>
        <dbReference type="EMBL" id="OPC63543.1"/>
    </source>
</evidence>
<reference evidence="2 3" key="1">
    <citation type="submission" date="2016-06" db="EMBL/GenBank/DDBJ databases">
        <title>Revisiting the taxonomy of the Elizabethkingia Genus based on Whole-Genome Sequencing, Optical Mapping, and MALDI-TOF.</title>
        <authorList>
            <person name="Nicholson A.C."/>
        </authorList>
    </citation>
    <scope>NUCLEOTIDE SEQUENCE [LARGE SCALE GENOMIC DNA]</scope>
    <source>
        <strain evidence="2 3">G4070</strain>
    </source>
</reference>
<dbReference type="Pfam" id="PF09697">
    <property type="entry name" value="Porph_ging"/>
    <property type="match status" value="1"/>
</dbReference>
<proteinExistence type="predicted"/>
<dbReference type="AlphaFoldDB" id="A0A1T3MFX3"/>
<organism evidence="2 3">
    <name type="scientific">Elizabethkingia occulta</name>
    <dbReference type="NCBI Taxonomy" id="1867263"/>
    <lineage>
        <taxon>Bacteria</taxon>
        <taxon>Pseudomonadati</taxon>
        <taxon>Bacteroidota</taxon>
        <taxon>Flavobacteriia</taxon>
        <taxon>Flavobacteriales</taxon>
        <taxon>Weeksellaceae</taxon>
        <taxon>Elizabethkingia</taxon>
    </lineage>
</organism>
<feature type="compositionally biased region" description="Basic and acidic residues" evidence="1">
    <location>
        <begin position="243"/>
        <end position="259"/>
    </location>
</feature>
<comment type="caution">
    <text evidence="2">The sequence shown here is derived from an EMBL/GenBank/DDBJ whole genome shotgun (WGS) entry which is preliminary data.</text>
</comment>
<dbReference type="Proteomes" id="UP000190813">
    <property type="component" value="Unassembled WGS sequence"/>
</dbReference>
<evidence type="ECO:0000256" key="1">
    <source>
        <dbReference type="SAM" id="MobiDB-lite"/>
    </source>
</evidence>
<gene>
    <name evidence="2" type="ORF">BAZ10_05545</name>
</gene>
<name>A0A1T3MFX3_9FLAO</name>
<dbReference type="NCBIfam" id="TIGR01200">
    <property type="entry name" value="GLPGLI"/>
    <property type="match status" value="1"/>
</dbReference>
<dbReference type="RefSeq" id="WP_078772184.1">
    <property type="nucleotide sequence ID" value="NZ_CBCSBR010000001.1"/>
</dbReference>
<dbReference type="EMBL" id="MAHX01000016">
    <property type="protein sequence ID" value="OPC63543.1"/>
    <property type="molecule type" value="Genomic_DNA"/>
</dbReference>